<dbReference type="EMBL" id="JAWHQM010000015">
    <property type="protein sequence ID" value="KAK5630347.1"/>
    <property type="molecule type" value="Genomic_DNA"/>
</dbReference>
<keyword evidence="1" id="KW-0812">Transmembrane</keyword>
<protein>
    <submittedName>
        <fullName evidence="2">Uncharacterized protein</fullName>
    </submittedName>
</protein>
<keyword evidence="1" id="KW-0472">Membrane</keyword>
<keyword evidence="3" id="KW-1185">Reference proteome</keyword>
<feature type="transmembrane region" description="Helical" evidence="1">
    <location>
        <begin position="7"/>
        <end position="28"/>
    </location>
</feature>
<evidence type="ECO:0000256" key="1">
    <source>
        <dbReference type="SAM" id="Phobius"/>
    </source>
</evidence>
<dbReference type="Proteomes" id="UP001305414">
    <property type="component" value="Unassembled WGS sequence"/>
</dbReference>
<accession>A0AAN7Z5A4</accession>
<proteinExistence type="predicted"/>
<evidence type="ECO:0000313" key="2">
    <source>
        <dbReference type="EMBL" id="KAK5630347.1"/>
    </source>
</evidence>
<reference evidence="2 3" key="1">
    <citation type="submission" date="2023-10" db="EMBL/GenBank/DDBJ databases">
        <title>Draft genome sequence of Xylaria bambusicola isolate GMP-LS, the root and basal stem rot pathogen of sugarcane in Indonesia.</title>
        <authorList>
            <person name="Selvaraj P."/>
            <person name="Muralishankar V."/>
            <person name="Muruganantham S."/>
            <person name="Sp S."/>
            <person name="Haryani S."/>
            <person name="Lau K.J.X."/>
            <person name="Naqvi N.I."/>
        </authorList>
    </citation>
    <scope>NUCLEOTIDE SEQUENCE [LARGE SCALE GENOMIC DNA]</scope>
    <source>
        <strain evidence="2">GMP-LS</strain>
    </source>
</reference>
<dbReference type="AlphaFoldDB" id="A0AAN7Z5A4"/>
<name>A0AAN7Z5A4_9PEZI</name>
<gene>
    <name evidence="2" type="ORF">RRF57_006062</name>
</gene>
<organism evidence="2 3">
    <name type="scientific">Xylaria bambusicola</name>
    <dbReference type="NCBI Taxonomy" id="326684"/>
    <lineage>
        <taxon>Eukaryota</taxon>
        <taxon>Fungi</taxon>
        <taxon>Dikarya</taxon>
        <taxon>Ascomycota</taxon>
        <taxon>Pezizomycotina</taxon>
        <taxon>Sordariomycetes</taxon>
        <taxon>Xylariomycetidae</taxon>
        <taxon>Xylariales</taxon>
        <taxon>Xylariaceae</taxon>
        <taxon>Xylaria</taxon>
    </lineage>
</organism>
<evidence type="ECO:0000313" key="3">
    <source>
        <dbReference type="Proteomes" id="UP001305414"/>
    </source>
</evidence>
<sequence>MTVFTLAMCVGVSFFLGVVMVMVMVSVVGVDNDLDLYTVITKAKSGLAVSLKVSFSRKEVKNSLHLALMRVAARV</sequence>
<comment type="caution">
    <text evidence="2">The sequence shown here is derived from an EMBL/GenBank/DDBJ whole genome shotgun (WGS) entry which is preliminary data.</text>
</comment>
<keyword evidence="1" id="KW-1133">Transmembrane helix</keyword>